<dbReference type="Pfam" id="PF02949">
    <property type="entry name" value="7tm_6"/>
    <property type="match status" value="1"/>
</dbReference>
<keyword evidence="3 10" id="KW-0716">Sensory transduction</keyword>
<feature type="transmembrane region" description="Helical" evidence="10">
    <location>
        <begin position="356"/>
        <end position="378"/>
    </location>
</feature>
<comment type="subcellular location">
    <subcellularLocation>
        <location evidence="1 10">Cell membrane</location>
        <topology evidence="1 10">Multi-pass membrane protein</topology>
    </subcellularLocation>
</comment>
<evidence type="ECO:0000256" key="2">
    <source>
        <dbReference type="ARBA" id="ARBA00022475"/>
    </source>
</evidence>
<evidence type="ECO:0000313" key="11">
    <source>
        <dbReference type="EnsemblMetazoa" id="PPAI013196-PA"/>
    </source>
</evidence>
<organism evidence="11 12">
    <name type="scientific">Phlebotomus papatasi</name>
    <name type="common">Sandfly</name>
    <dbReference type="NCBI Taxonomy" id="29031"/>
    <lineage>
        <taxon>Eukaryota</taxon>
        <taxon>Metazoa</taxon>
        <taxon>Ecdysozoa</taxon>
        <taxon>Arthropoda</taxon>
        <taxon>Hexapoda</taxon>
        <taxon>Insecta</taxon>
        <taxon>Pterygota</taxon>
        <taxon>Neoptera</taxon>
        <taxon>Endopterygota</taxon>
        <taxon>Diptera</taxon>
        <taxon>Nematocera</taxon>
        <taxon>Psychodoidea</taxon>
        <taxon>Psychodidae</taxon>
        <taxon>Phlebotomus</taxon>
        <taxon>Phlebotomus</taxon>
    </lineage>
</organism>
<name>A0A3F2ZEG1_PHLPP</name>
<evidence type="ECO:0000256" key="4">
    <source>
        <dbReference type="ARBA" id="ARBA00022692"/>
    </source>
</evidence>
<dbReference type="EMBL" id="AJVK01025564">
    <property type="status" value="NOT_ANNOTATED_CDS"/>
    <property type="molecule type" value="Genomic_DNA"/>
</dbReference>
<keyword evidence="12" id="KW-1185">Reference proteome</keyword>
<evidence type="ECO:0000256" key="5">
    <source>
        <dbReference type="ARBA" id="ARBA00022725"/>
    </source>
</evidence>
<protein>
    <recommendedName>
        <fullName evidence="10">Odorant receptor</fullName>
    </recommendedName>
</protein>
<dbReference type="VEuPathDB" id="VectorBase:PPAI013196"/>
<dbReference type="GO" id="GO:0007165">
    <property type="term" value="P:signal transduction"/>
    <property type="evidence" value="ECO:0007669"/>
    <property type="project" value="UniProtKB-KW"/>
</dbReference>
<comment type="caution">
    <text evidence="10">Lacks conserved residue(s) required for the propagation of feature annotation.</text>
</comment>
<dbReference type="EnsemblMetazoa" id="PPAI013196-RA">
    <property type="protein sequence ID" value="PPAI013196-PA"/>
    <property type="gene ID" value="PPAI013196"/>
</dbReference>
<evidence type="ECO:0000256" key="9">
    <source>
        <dbReference type="ARBA" id="ARBA00023224"/>
    </source>
</evidence>
<keyword evidence="2" id="KW-1003">Cell membrane</keyword>
<evidence type="ECO:0000256" key="1">
    <source>
        <dbReference type="ARBA" id="ARBA00004651"/>
    </source>
</evidence>
<dbReference type="PANTHER" id="PTHR21137:SF35">
    <property type="entry name" value="ODORANT RECEPTOR 19A-RELATED"/>
    <property type="match status" value="1"/>
</dbReference>
<keyword evidence="8 10" id="KW-0675">Receptor</keyword>
<evidence type="ECO:0000256" key="3">
    <source>
        <dbReference type="ARBA" id="ARBA00022606"/>
    </source>
</evidence>
<keyword evidence="4 10" id="KW-0812">Transmembrane</keyword>
<evidence type="ECO:0000256" key="7">
    <source>
        <dbReference type="ARBA" id="ARBA00023136"/>
    </source>
</evidence>
<dbReference type="AlphaFoldDB" id="A0A3F2ZEG1"/>
<sequence>MDLKTYLLSMSFSKLFKIFKFSVVSKTFRPLHGDYKSSVFFILLTIYSIIICGLAGLRCIYTFTDTNVKLMETVFAALIVQGFGQTIVKNLCGLPFQREFEYLVDWIEELNAKVEDNELIRGILEEELARSKKYSLIFLECVSLMFFICGILTTYNWLSNDYICIIIPNLPRDTYPVIYNIVQLTGLYIAAFSIIISDLAIVFIGFYLMGFMMFTNKLIQSHTDIENLQKCPDLLMHIMQNHLEIIRILGIFNEAVKLTSFLQLLFSTFTFLTLIFGIQMFKGELIMYFGFATLMIQLALLCLFGQMIRSQTEEIFINLYLTNWYELSLKEQKTIQMMMVNSCEPIGLKAAGMYDITLMSLIQILKLSVSYSAIIIAFTRD</sequence>
<evidence type="ECO:0000256" key="6">
    <source>
        <dbReference type="ARBA" id="ARBA00022989"/>
    </source>
</evidence>
<keyword evidence="5 10" id="KW-0552">Olfaction</keyword>
<feature type="transmembrane region" description="Helical" evidence="10">
    <location>
        <begin position="261"/>
        <end position="279"/>
    </location>
</feature>
<keyword evidence="6 10" id="KW-1133">Transmembrane helix</keyword>
<feature type="transmembrane region" description="Helical" evidence="10">
    <location>
        <begin position="136"/>
        <end position="158"/>
    </location>
</feature>
<dbReference type="VEuPathDB" id="VectorBase:PPAPM1_002329"/>
<accession>A0A3F2ZEG1</accession>
<evidence type="ECO:0000313" key="12">
    <source>
        <dbReference type="Proteomes" id="UP000092462"/>
    </source>
</evidence>
<comment type="similarity">
    <text evidence="10">Belongs to the insect chemoreceptor superfamily. Heteromeric odorant receptor channel (TC 1.A.69) family.</text>
</comment>
<keyword evidence="9 10" id="KW-0807">Transducer</keyword>
<dbReference type="GO" id="GO:0005549">
    <property type="term" value="F:odorant binding"/>
    <property type="evidence" value="ECO:0007669"/>
    <property type="project" value="InterPro"/>
</dbReference>
<evidence type="ECO:0000256" key="10">
    <source>
        <dbReference type="RuleBase" id="RU351113"/>
    </source>
</evidence>
<feature type="transmembrane region" description="Helical" evidence="10">
    <location>
        <begin position="178"/>
        <end position="208"/>
    </location>
</feature>
<feature type="transmembrane region" description="Helical" evidence="10">
    <location>
        <begin position="39"/>
        <end position="61"/>
    </location>
</feature>
<reference evidence="11" key="1">
    <citation type="submission" date="2022-08" db="UniProtKB">
        <authorList>
            <consortium name="EnsemblMetazoa"/>
        </authorList>
    </citation>
    <scope>IDENTIFICATION</scope>
    <source>
        <strain evidence="11">Israel</strain>
    </source>
</reference>
<dbReference type="GO" id="GO:0005886">
    <property type="term" value="C:plasma membrane"/>
    <property type="evidence" value="ECO:0007669"/>
    <property type="project" value="UniProtKB-SubCell"/>
</dbReference>
<dbReference type="PANTHER" id="PTHR21137">
    <property type="entry name" value="ODORANT RECEPTOR"/>
    <property type="match status" value="1"/>
</dbReference>
<proteinExistence type="inferred from homology"/>
<dbReference type="InterPro" id="IPR004117">
    <property type="entry name" value="7tm6_olfct_rcpt"/>
</dbReference>
<feature type="transmembrane region" description="Helical" evidence="10">
    <location>
        <begin position="285"/>
        <end position="304"/>
    </location>
</feature>
<dbReference type="GO" id="GO:0004984">
    <property type="term" value="F:olfactory receptor activity"/>
    <property type="evidence" value="ECO:0007669"/>
    <property type="project" value="InterPro"/>
</dbReference>
<dbReference type="Proteomes" id="UP000092462">
    <property type="component" value="Unassembled WGS sequence"/>
</dbReference>
<keyword evidence="7 10" id="KW-0472">Membrane</keyword>
<evidence type="ECO:0000256" key="8">
    <source>
        <dbReference type="ARBA" id="ARBA00023170"/>
    </source>
</evidence>